<accession>A0ABR7LDV9</accession>
<feature type="transmembrane region" description="Helical" evidence="1">
    <location>
        <begin position="30"/>
        <end position="48"/>
    </location>
</feature>
<reference evidence="2 3" key="1">
    <citation type="submission" date="2020-06" db="EMBL/GenBank/DDBJ databases">
        <title>Actinokineospora xiongansis sp. nov., isolated from soil of Baiyangdian.</title>
        <authorList>
            <person name="Zhang X."/>
        </authorList>
    </citation>
    <scope>NUCLEOTIDE SEQUENCE [LARGE SCALE GENOMIC DNA]</scope>
    <source>
        <strain evidence="2 3">HBU206404</strain>
    </source>
</reference>
<feature type="transmembrane region" description="Helical" evidence="1">
    <location>
        <begin position="162"/>
        <end position="183"/>
    </location>
</feature>
<dbReference type="EMBL" id="JABVED010000020">
    <property type="protein sequence ID" value="MBC6450855.1"/>
    <property type="molecule type" value="Genomic_DNA"/>
</dbReference>
<feature type="transmembrane region" description="Helical" evidence="1">
    <location>
        <begin position="189"/>
        <end position="210"/>
    </location>
</feature>
<keyword evidence="1" id="KW-0812">Transmembrane</keyword>
<evidence type="ECO:0000313" key="3">
    <source>
        <dbReference type="Proteomes" id="UP000734823"/>
    </source>
</evidence>
<evidence type="ECO:0000256" key="1">
    <source>
        <dbReference type="SAM" id="Phobius"/>
    </source>
</evidence>
<dbReference type="Proteomes" id="UP000734823">
    <property type="component" value="Unassembled WGS sequence"/>
</dbReference>
<protein>
    <submittedName>
        <fullName evidence="2">Uncharacterized protein</fullName>
    </submittedName>
</protein>
<organism evidence="2 3">
    <name type="scientific">Actinokineospora xionganensis</name>
    <dbReference type="NCBI Taxonomy" id="2684470"/>
    <lineage>
        <taxon>Bacteria</taxon>
        <taxon>Bacillati</taxon>
        <taxon>Actinomycetota</taxon>
        <taxon>Actinomycetes</taxon>
        <taxon>Pseudonocardiales</taxon>
        <taxon>Pseudonocardiaceae</taxon>
        <taxon>Actinokineospora</taxon>
    </lineage>
</organism>
<sequence>MMVANSVALVPAVIQAVAFGDLHPIRGGPQVFVLATFLVLRWLTLSTLSARKRLLTEQAWRPVSARVIRAGRWPACRVEVTDSDSVGVLVVRGMTRAHSAVIARTGSVWLVGDIGSLAVVRVAGSHEPWLAKPSHWFRSPKPMAGESDPTMLWARRLRRGTLSMWSIVGCMPILGAALGMWAVPDRPGAVLVFVLSTTGVIVAALVFAMYRHPMLHRLPELVEAGPWTAVQASSRPWRARMDDTAAASVVIRLADGRTMTADIRSAPVDLLGTVWDTGTLWFAGEPEPGKTMAAGYPGYPLLAVAVIR</sequence>
<proteinExistence type="predicted"/>
<keyword evidence="1" id="KW-0472">Membrane</keyword>
<keyword evidence="1" id="KW-1133">Transmembrane helix</keyword>
<name>A0ABR7LDV9_9PSEU</name>
<dbReference type="RefSeq" id="WP_187223931.1">
    <property type="nucleotide sequence ID" value="NZ_JABVED010000020.1"/>
</dbReference>
<comment type="caution">
    <text evidence="2">The sequence shown here is derived from an EMBL/GenBank/DDBJ whole genome shotgun (WGS) entry which is preliminary data.</text>
</comment>
<keyword evidence="3" id="KW-1185">Reference proteome</keyword>
<evidence type="ECO:0000313" key="2">
    <source>
        <dbReference type="EMBL" id="MBC6450855.1"/>
    </source>
</evidence>
<gene>
    <name evidence="2" type="ORF">GPZ80_27205</name>
</gene>